<evidence type="ECO:0000256" key="1">
    <source>
        <dbReference type="SAM" id="SignalP"/>
    </source>
</evidence>
<dbReference type="PROSITE" id="PS51820">
    <property type="entry name" value="PA14"/>
    <property type="match status" value="1"/>
</dbReference>
<protein>
    <submittedName>
        <fullName evidence="3">T9SS type A sorting domain-containing protein</fullName>
    </submittedName>
</protein>
<dbReference type="Gene3D" id="2.60.120.430">
    <property type="entry name" value="Galactose-binding lectin"/>
    <property type="match status" value="1"/>
</dbReference>
<organism evidence="3 4">
    <name type="scientific">Hymenobacter jejuensis</name>
    <dbReference type="NCBI Taxonomy" id="2502781"/>
    <lineage>
        <taxon>Bacteria</taxon>
        <taxon>Pseudomonadati</taxon>
        <taxon>Bacteroidota</taxon>
        <taxon>Cytophagia</taxon>
        <taxon>Cytophagales</taxon>
        <taxon>Hymenobacteraceae</taxon>
        <taxon>Hymenobacter</taxon>
    </lineage>
</organism>
<dbReference type="AlphaFoldDB" id="A0A5B7ZX08"/>
<dbReference type="KEGG" id="hyj:FHG12_05050"/>
<dbReference type="InterPro" id="IPR026444">
    <property type="entry name" value="Secre_tail"/>
</dbReference>
<dbReference type="InterPro" id="IPR013830">
    <property type="entry name" value="SGNH_hydro"/>
</dbReference>
<proteinExistence type="predicted"/>
<dbReference type="InterPro" id="IPR051532">
    <property type="entry name" value="Ester_Hydrolysis_Enzymes"/>
</dbReference>
<dbReference type="InterPro" id="IPR011658">
    <property type="entry name" value="PA14_dom"/>
</dbReference>
<evidence type="ECO:0000259" key="2">
    <source>
        <dbReference type="PROSITE" id="PS51820"/>
    </source>
</evidence>
<dbReference type="CDD" id="cd01833">
    <property type="entry name" value="XynB_like"/>
    <property type="match status" value="1"/>
</dbReference>
<feature type="chain" id="PRO_5022667305" evidence="1">
    <location>
        <begin position="41"/>
        <end position="672"/>
    </location>
</feature>
<dbReference type="PANTHER" id="PTHR30383:SF2">
    <property type="entry name" value="CELLULOSE-BINDING PROTEIN"/>
    <property type="match status" value="1"/>
</dbReference>
<sequence>MRKNCSIDLTSTRFFTPRSQAVVFLLCLASLFTASTAAFAQVRIMPLGNSITQADHNHDSYRRPLWFKLKDGGYNVDFVGSQNSSFNAPSPHPDFDLNHEGHWGWRADQILGSVQDWATANTPDIVLMHVGTNDMLQGQSVESTLDEISQIVDRLRVANPSVKILMAQLIPTTQSGPNANLNILNSLIPGLASQKTTSQSPIIVVDQNSGFDASTLTYDGIHPREGGEELMASRWYQALQAVLATGVPAPAPPAPSPPAPAPDPAPIVLREADNPSNVVNGLAYRYYEGSWSALPDFNSQATVKQGTTNAFDLNVGGRADNFGFRYTGYIEVPTDGEYTFYTSSDDGSQLFIGSQLVVDNNGIHAAQERSGVIGLKAGKHALTVTFFERDGGETLAVSYQGPGVGKQPVPASALFRENTTAAPLPGAFYRAINIDGPALTIDGHSWLASDGNIDVSGQNGAFSDFSIALNPGTDAERATMLRSSVWGGNTTLNVLNVDNGTYDVFLYVWEDNSPATFGIHLENKLVVAEHNSGEAGQWSKLGPFRAEVSDGNLTVRTTGGDANLSGIELWQAAPSSLQAAAGVASLKGPAGSGKGLQVYPQPLRRGQEALNLEFAELQGPAQITIYDRTGRQVYQAKAIGQHRVPSQALPAGLYLISVNDGHKTLTSKLVIN</sequence>
<dbReference type="NCBIfam" id="TIGR04183">
    <property type="entry name" value="Por_Secre_tail"/>
    <property type="match status" value="1"/>
</dbReference>
<dbReference type="InterPro" id="IPR037524">
    <property type="entry name" value="PA14/GLEYA"/>
</dbReference>
<dbReference type="InterPro" id="IPR036514">
    <property type="entry name" value="SGNH_hydro_sf"/>
</dbReference>
<dbReference type="OrthoDB" id="9786188at2"/>
<dbReference type="Pfam" id="PF18962">
    <property type="entry name" value="Por_Secre_tail"/>
    <property type="match status" value="1"/>
</dbReference>
<evidence type="ECO:0000313" key="3">
    <source>
        <dbReference type="EMBL" id="QDA59510.1"/>
    </source>
</evidence>
<feature type="signal peptide" evidence="1">
    <location>
        <begin position="1"/>
        <end position="40"/>
    </location>
</feature>
<dbReference type="Gene3D" id="3.40.50.1110">
    <property type="entry name" value="SGNH hydrolase"/>
    <property type="match status" value="1"/>
</dbReference>
<dbReference type="Pfam" id="PF13472">
    <property type="entry name" value="Lipase_GDSL_2"/>
    <property type="match status" value="1"/>
</dbReference>
<dbReference type="SUPFAM" id="SSF52266">
    <property type="entry name" value="SGNH hydrolase"/>
    <property type="match status" value="1"/>
</dbReference>
<dbReference type="SMART" id="SM00758">
    <property type="entry name" value="PA14"/>
    <property type="match status" value="1"/>
</dbReference>
<dbReference type="Proteomes" id="UP000305398">
    <property type="component" value="Chromosome"/>
</dbReference>
<dbReference type="EMBL" id="CP040896">
    <property type="protein sequence ID" value="QDA59510.1"/>
    <property type="molecule type" value="Genomic_DNA"/>
</dbReference>
<dbReference type="PANTHER" id="PTHR30383">
    <property type="entry name" value="THIOESTERASE 1/PROTEASE 1/LYSOPHOSPHOLIPASE L1"/>
    <property type="match status" value="1"/>
</dbReference>
<dbReference type="SUPFAM" id="SSF56988">
    <property type="entry name" value="Anthrax protective antigen"/>
    <property type="match status" value="1"/>
</dbReference>
<dbReference type="RefSeq" id="WP_139514691.1">
    <property type="nucleotide sequence ID" value="NZ_CP040896.1"/>
</dbReference>
<gene>
    <name evidence="3" type="ORF">FHG12_05050</name>
</gene>
<name>A0A5B7ZX08_9BACT</name>
<keyword evidence="1" id="KW-0732">Signal</keyword>
<keyword evidence="4" id="KW-1185">Reference proteome</keyword>
<dbReference type="Gene3D" id="3.90.182.10">
    <property type="entry name" value="Toxin - Anthrax Protective Antigen,domain 1"/>
    <property type="match status" value="1"/>
</dbReference>
<accession>A0A5B7ZX08</accession>
<reference evidence="3 4" key="1">
    <citation type="submission" date="2019-06" db="EMBL/GenBank/DDBJ databases">
        <authorList>
            <person name="Srinivasan S."/>
        </authorList>
    </citation>
    <scope>NUCLEOTIDE SEQUENCE [LARGE SCALE GENOMIC DNA]</scope>
    <source>
        <strain evidence="3 4">17J68-5</strain>
    </source>
</reference>
<evidence type="ECO:0000313" key="4">
    <source>
        <dbReference type="Proteomes" id="UP000305398"/>
    </source>
</evidence>
<dbReference type="GO" id="GO:0004622">
    <property type="term" value="F:phosphatidylcholine lysophospholipase activity"/>
    <property type="evidence" value="ECO:0007669"/>
    <property type="project" value="TreeGrafter"/>
</dbReference>
<feature type="domain" description="PA14" evidence="2">
    <location>
        <begin position="277"/>
        <end position="413"/>
    </location>
</feature>
<dbReference type="Pfam" id="PF07691">
    <property type="entry name" value="PA14"/>
    <property type="match status" value="1"/>
</dbReference>